<keyword evidence="3" id="KW-1185">Reference proteome</keyword>
<organism evidence="2 3">
    <name type="scientific">Conger conger</name>
    <name type="common">Conger eel</name>
    <name type="synonym">Muraena conger</name>
    <dbReference type="NCBI Taxonomy" id="82655"/>
    <lineage>
        <taxon>Eukaryota</taxon>
        <taxon>Metazoa</taxon>
        <taxon>Chordata</taxon>
        <taxon>Craniata</taxon>
        <taxon>Vertebrata</taxon>
        <taxon>Euteleostomi</taxon>
        <taxon>Actinopterygii</taxon>
        <taxon>Neopterygii</taxon>
        <taxon>Teleostei</taxon>
        <taxon>Anguilliformes</taxon>
        <taxon>Congridae</taxon>
        <taxon>Conger</taxon>
    </lineage>
</organism>
<reference evidence="2" key="1">
    <citation type="journal article" date="2023" name="Science">
        <title>Genome structures resolve the early diversification of teleost fishes.</title>
        <authorList>
            <person name="Parey E."/>
            <person name="Louis A."/>
            <person name="Montfort J."/>
            <person name="Bouchez O."/>
            <person name="Roques C."/>
            <person name="Iampietro C."/>
            <person name="Lluch J."/>
            <person name="Castinel A."/>
            <person name="Donnadieu C."/>
            <person name="Desvignes T."/>
            <person name="Floi Bucao C."/>
            <person name="Jouanno E."/>
            <person name="Wen M."/>
            <person name="Mejri S."/>
            <person name="Dirks R."/>
            <person name="Jansen H."/>
            <person name="Henkel C."/>
            <person name="Chen W.J."/>
            <person name="Zahm M."/>
            <person name="Cabau C."/>
            <person name="Klopp C."/>
            <person name="Thompson A.W."/>
            <person name="Robinson-Rechavi M."/>
            <person name="Braasch I."/>
            <person name="Lecointre G."/>
            <person name="Bobe J."/>
            <person name="Postlethwait J.H."/>
            <person name="Berthelot C."/>
            <person name="Roest Crollius H."/>
            <person name="Guiguen Y."/>
        </authorList>
    </citation>
    <scope>NUCLEOTIDE SEQUENCE</scope>
    <source>
        <strain evidence="2">Concon-B</strain>
    </source>
</reference>
<dbReference type="EMBL" id="JAFJMO010000018">
    <property type="protein sequence ID" value="KAJ8250545.1"/>
    <property type="molecule type" value="Genomic_DNA"/>
</dbReference>
<sequence>MSRQAEMTGISVSSMVQDKDFLHDTTFVRSNKEEKLQNKVWNILKKDEIQPHTDQAHDLTDQAHDLTDQVHDLTDQDDNIGNRLRTQKQA</sequence>
<proteinExistence type="predicted"/>
<feature type="compositionally biased region" description="Basic and acidic residues" evidence="1">
    <location>
        <begin position="52"/>
        <end position="74"/>
    </location>
</feature>
<protein>
    <submittedName>
        <fullName evidence="2">Uncharacterized protein</fullName>
    </submittedName>
</protein>
<accession>A0A9Q1HLA0</accession>
<evidence type="ECO:0000256" key="1">
    <source>
        <dbReference type="SAM" id="MobiDB-lite"/>
    </source>
</evidence>
<dbReference type="Proteomes" id="UP001152803">
    <property type="component" value="Unassembled WGS sequence"/>
</dbReference>
<evidence type="ECO:0000313" key="3">
    <source>
        <dbReference type="Proteomes" id="UP001152803"/>
    </source>
</evidence>
<name>A0A9Q1HLA0_CONCO</name>
<evidence type="ECO:0000313" key="2">
    <source>
        <dbReference type="EMBL" id="KAJ8250545.1"/>
    </source>
</evidence>
<gene>
    <name evidence="2" type="ORF">COCON_G00224670</name>
</gene>
<feature type="region of interest" description="Disordered" evidence="1">
    <location>
        <begin position="52"/>
        <end position="90"/>
    </location>
</feature>
<comment type="caution">
    <text evidence="2">The sequence shown here is derived from an EMBL/GenBank/DDBJ whole genome shotgun (WGS) entry which is preliminary data.</text>
</comment>
<dbReference type="AlphaFoldDB" id="A0A9Q1HLA0"/>